<dbReference type="RefSeq" id="WP_244658885.1">
    <property type="nucleotide sequence ID" value="NZ_CP059897.1"/>
</dbReference>
<dbReference type="Pfam" id="PF00440">
    <property type="entry name" value="TetR_N"/>
    <property type="match status" value="1"/>
</dbReference>
<feature type="compositionally biased region" description="Polar residues" evidence="3">
    <location>
        <begin position="1"/>
        <end position="28"/>
    </location>
</feature>
<evidence type="ECO:0000256" key="2">
    <source>
        <dbReference type="PROSITE-ProRule" id="PRU00335"/>
    </source>
</evidence>
<protein>
    <submittedName>
        <fullName evidence="5">TetR/AcrR family transcriptional regulator</fullName>
    </submittedName>
</protein>
<evidence type="ECO:0000256" key="1">
    <source>
        <dbReference type="ARBA" id="ARBA00023125"/>
    </source>
</evidence>
<feature type="DNA-binding region" description="H-T-H motif" evidence="2">
    <location>
        <begin position="71"/>
        <end position="90"/>
    </location>
</feature>
<dbReference type="InterPro" id="IPR050109">
    <property type="entry name" value="HTH-type_TetR-like_transc_reg"/>
</dbReference>
<reference evidence="6" key="1">
    <citation type="journal article" date="2019" name="Int. J. Syst. Evol. Microbiol.">
        <title>The Global Catalogue of Microorganisms (GCM) 10K type strain sequencing project: providing services to taxonomists for standard genome sequencing and annotation.</title>
        <authorList>
            <consortium name="The Broad Institute Genomics Platform"/>
            <consortium name="The Broad Institute Genome Sequencing Center for Infectious Disease"/>
            <person name="Wu L."/>
            <person name="Ma J."/>
        </authorList>
    </citation>
    <scope>NUCLEOTIDE SEQUENCE [LARGE SCALE GENOMIC DNA]</scope>
    <source>
        <strain evidence="6">KCTC 52231</strain>
    </source>
</reference>
<proteinExistence type="predicted"/>
<evidence type="ECO:0000313" key="6">
    <source>
        <dbReference type="Proteomes" id="UP001595647"/>
    </source>
</evidence>
<name>A0ABV7I663_9HYPH</name>
<dbReference type="PANTHER" id="PTHR30055:SF181">
    <property type="entry name" value="BLR6905 PROTEIN"/>
    <property type="match status" value="1"/>
</dbReference>
<dbReference type="Gene3D" id="1.10.357.10">
    <property type="entry name" value="Tetracycline Repressor, domain 2"/>
    <property type="match status" value="1"/>
</dbReference>
<feature type="region of interest" description="Disordered" evidence="3">
    <location>
        <begin position="1"/>
        <end position="47"/>
    </location>
</feature>
<evidence type="ECO:0000259" key="4">
    <source>
        <dbReference type="PROSITE" id="PS50977"/>
    </source>
</evidence>
<dbReference type="InterPro" id="IPR001647">
    <property type="entry name" value="HTH_TetR"/>
</dbReference>
<dbReference type="SUPFAM" id="SSF46689">
    <property type="entry name" value="Homeodomain-like"/>
    <property type="match status" value="1"/>
</dbReference>
<dbReference type="Proteomes" id="UP001595647">
    <property type="component" value="Unassembled WGS sequence"/>
</dbReference>
<gene>
    <name evidence="5" type="ORF">ACFOHV_22740</name>
</gene>
<dbReference type="PANTHER" id="PTHR30055">
    <property type="entry name" value="HTH-TYPE TRANSCRIPTIONAL REGULATOR RUTR"/>
    <property type="match status" value="1"/>
</dbReference>
<accession>A0ABV7I663</accession>
<organism evidence="5 6">
    <name type="scientific">Ciceribacter thiooxidans</name>
    <dbReference type="NCBI Taxonomy" id="1969821"/>
    <lineage>
        <taxon>Bacteria</taxon>
        <taxon>Pseudomonadati</taxon>
        <taxon>Pseudomonadota</taxon>
        <taxon>Alphaproteobacteria</taxon>
        <taxon>Hyphomicrobiales</taxon>
        <taxon>Rhizobiaceae</taxon>
        <taxon>Ciceribacter</taxon>
    </lineage>
</organism>
<evidence type="ECO:0000313" key="5">
    <source>
        <dbReference type="EMBL" id="MFC3166105.1"/>
    </source>
</evidence>
<dbReference type="PROSITE" id="PS50977">
    <property type="entry name" value="HTH_TETR_2"/>
    <property type="match status" value="1"/>
</dbReference>
<dbReference type="EMBL" id="JBHRTG010000019">
    <property type="protein sequence ID" value="MFC3166105.1"/>
    <property type="molecule type" value="Genomic_DNA"/>
</dbReference>
<dbReference type="InterPro" id="IPR009057">
    <property type="entry name" value="Homeodomain-like_sf"/>
</dbReference>
<keyword evidence="6" id="KW-1185">Reference proteome</keyword>
<comment type="caution">
    <text evidence="5">The sequence shown here is derived from an EMBL/GenBank/DDBJ whole genome shotgun (WGS) entry which is preliminary data.</text>
</comment>
<sequence length="245" mass="27813">MSDQGQRASNAGSEDNVKAKSTNLRGSQTGAGQVGAAKGKKKEKRMPYAERRAQILEKATELFAEYGLTAQTRALAAECGISQRLLYRFFPTKEDLLREVYDTAILGPFQAVWFAELSDRSRPMHDRLNDFYNDYLDTVLGRRWLRLFLYSSLAEADMAPNYISSIITKLTETIVTETARERGIALRMEPEAIHEIGWTIHGALSHYGIRRHIYRASLITPQTRVVDMHVRAFLSGFDAMVEQFE</sequence>
<keyword evidence="1 2" id="KW-0238">DNA-binding</keyword>
<feature type="domain" description="HTH tetR-type" evidence="4">
    <location>
        <begin position="49"/>
        <end position="108"/>
    </location>
</feature>
<dbReference type="PRINTS" id="PR00455">
    <property type="entry name" value="HTHTETR"/>
</dbReference>
<evidence type="ECO:0000256" key="3">
    <source>
        <dbReference type="SAM" id="MobiDB-lite"/>
    </source>
</evidence>